<organism evidence="2 3">
    <name type="scientific">Portunus trituberculatus</name>
    <name type="common">Swimming crab</name>
    <name type="synonym">Neptunus trituberculatus</name>
    <dbReference type="NCBI Taxonomy" id="210409"/>
    <lineage>
        <taxon>Eukaryota</taxon>
        <taxon>Metazoa</taxon>
        <taxon>Ecdysozoa</taxon>
        <taxon>Arthropoda</taxon>
        <taxon>Crustacea</taxon>
        <taxon>Multicrustacea</taxon>
        <taxon>Malacostraca</taxon>
        <taxon>Eumalacostraca</taxon>
        <taxon>Eucarida</taxon>
        <taxon>Decapoda</taxon>
        <taxon>Pleocyemata</taxon>
        <taxon>Brachyura</taxon>
        <taxon>Eubrachyura</taxon>
        <taxon>Portunoidea</taxon>
        <taxon>Portunidae</taxon>
        <taxon>Portuninae</taxon>
        <taxon>Portunus</taxon>
    </lineage>
</organism>
<sequence length="54" mass="6068">MLRTNPMAGYLHPPVTRRQPKAGSLSPAAKAKHPIHSHSHTRTLAHTRRQPTLR</sequence>
<feature type="compositionally biased region" description="Basic residues" evidence="1">
    <location>
        <begin position="30"/>
        <end position="54"/>
    </location>
</feature>
<gene>
    <name evidence="2" type="ORF">E2C01_078810</name>
</gene>
<evidence type="ECO:0000313" key="2">
    <source>
        <dbReference type="EMBL" id="MPC84083.1"/>
    </source>
</evidence>
<proteinExistence type="predicted"/>
<reference evidence="2 3" key="1">
    <citation type="submission" date="2019-05" db="EMBL/GenBank/DDBJ databases">
        <title>Another draft genome of Portunus trituberculatus and its Hox gene families provides insights of decapod evolution.</title>
        <authorList>
            <person name="Jeong J.-H."/>
            <person name="Song I."/>
            <person name="Kim S."/>
            <person name="Choi T."/>
            <person name="Kim D."/>
            <person name="Ryu S."/>
            <person name="Kim W."/>
        </authorList>
    </citation>
    <scope>NUCLEOTIDE SEQUENCE [LARGE SCALE GENOMIC DNA]</scope>
    <source>
        <tissue evidence="2">Muscle</tissue>
    </source>
</reference>
<dbReference type="AlphaFoldDB" id="A0A5B7INU5"/>
<feature type="region of interest" description="Disordered" evidence="1">
    <location>
        <begin position="1"/>
        <end position="54"/>
    </location>
</feature>
<dbReference type="Proteomes" id="UP000324222">
    <property type="component" value="Unassembled WGS sequence"/>
</dbReference>
<evidence type="ECO:0000256" key="1">
    <source>
        <dbReference type="SAM" id="MobiDB-lite"/>
    </source>
</evidence>
<keyword evidence="3" id="KW-1185">Reference proteome</keyword>
<protein>
    <submittedName>
        <fullName evidence="2">Uncharacterized protein</fullName>
    </submittedName>
</protein>
<dbReference type="EMBL" id="VSRR010064366">
    <property type="protein sequence ID" value="MPC84083.1"/>
    <property type="molecule type" value="Genomic_DNA"/>
</dbReference>
<name>A0A5B7INU5_PORTR</name>
<evidence type="ECO:0000313" key="3">
    <source>
        <dbReference type="Proteomes" id="UP000324222"/>
    </source>
</evidence>
<accession>A0A5B7INU5</accession>
<comment type="caution">
    <text evidence="2">The sequence shown here is derived from an EMBL/GenBank/DDBJ whole genome shotgun (WGS) entry which is preliminary data.</text>
</comment>